<comment type="subunit">
    <text evidence="14">Homodimer.</text>
</comment>
<keyword evidence="9 14" id="KW-1133">Transmembrane helix</keyword>
<dbReference type="AlphaFoldDB" id="A0A1N6HJL9"/>
<evidence type="ECO:0000256" key="2">
    <source>
        <dbReference type="ARBA" id="ARBA00005073"/>
    </source>
</evidence>
<evidence type="ECO:0000256" key="11">
    <source>
        <dbReference type="ARBA" id="ARBA00023004"/>
    </source>
</evidence>
<feature type="binding site" description="axial binding residue" evidence="14">
    <location>
        <position position="17"/>
    </location>
    <ligand>
        <name>heme</name>
        <dbReference type="ChEBI" id="CHEBI:30413"/>
    </ligand>
    <ligandPart>
        <name>Fe</name>
        <dbReference type="ChEBI" id="CHEBI:18248"/>
    </ligandPart>
</feature>
<comment type="similarity">
    <text evidence="3 14 15">Belongs to the HemJ family.</text>
</comment>
<feature type="transmembrane region" description="Helical" evidence="14">
    <location>
        <begin position="90"/>
        <end position="109"/>
    </location>
</feature>
<evidence type="ECO:0000313" key="17">
    <source>
        <dbReference type="Proteomes" id="UP000184932"/>
    </source>
</evidence>
<dbReference type="GO" id="GO:0005886">
    <property type="term" value="C:plasma membrane"/>
    <property type="evidence" value="ECO:0007669"/>
    <property type="project" value="UniProtKB-SubCell"/>
</dbReference>
<feature type="transmembrane region" description="Helical" evidence="14">
    <location>
        <begin position="62"/>
        <end position="84"/>
    </location>
</feature>
<dbReference type="GO" id="GO:0006782">
    <property type="term" value="P:protoporphyrinogen IX biosynthetic process"/>
    <property type="evidence" value="ECO:0007669"/>
    <property type="project" value="UniProtKB-UniRule"/>
</dbReference>
<dbReference type="GO" id="GO:0070818">
    <property type="term" value="F:protoporphyrinogen oxidase activity"/>
    <property type="evidence" value="ECO:0007669"/>
    <property type="project" value="UniProtKB-UniRule"/>
</dbReference>
<dbReference type="NCBIfam" id="TIGR00701">
    <property type="entry name" value="protoporphyrinogen oxidase HemJ"/>
    <property type="match status" value="1"/>
</dbReference>
<evidence type="ECO:0000256" key="15">
    <source>
        <dbReference type="PIRNR" id="PIRNR004638"/>
    </source>
</evidence>
<keyword evidence="8 14" id="KW-0479">Metal-binding</keyword>
<dbReference type="EC" id="1.3.99.-" evidence="14 15"/>
<evidence type="ECO:0000256" key="4">
    <source>
        <dbReference type="ARBA" id="ARBA00017504"/>
    </source>
</evidence>
<dbReference type="STRING" id="1217970.SAMN05444002_3439"/>
<dbReference type="PANTHER" id="PTHR40255:SF1">
    <property type="entry name" value="PROTOPORPHYRINOGEN IX OXIDASE"/>
    <property type="match status" value="1"/>
</dbReference>
<evidence type="ECO:0000256" key="9">
    <source>
        <dbReference type="ARBA" id="ARBA00022989"/>
    </source>
</evidence>
<comment type="subcellular location">
    <subcellularLocation>
        <location evidence="1 14">Cell membrane</location>
        <topology evidence="1 14">Multi-pass membrane protein</topology>
    </subcellularLocation>
</comment>
<feature type="transmembrane region" description="Helical" evidence="14">
    <location>
        <begin position="130"/>
        <end position="148"/>
    </location>
</feature>
<evidence type="ECO:0000313" key="16">
    <source>
        <dbReference type="EMBL" id="SIO19991.1"/>
    </source>
</evidence>
<evidence type="ECO:0000256" key="3">
    <source>
        <dbReference type="ARBA" id="ARBA00006501"/>
    </source>
</evidence>
<dbReference type="PANTHER" id="PTHR40255">
    <property type="entry name" value="UPF0093 MEMBRANE PROTEIN SLR1790"/>
    <property type="match status" value="1"/>
</dbReference>
<gene>
    <name evidence="16" type="ORF">SAMN05444002_3439</name>
</gene>
<accession>A0A1N6HJL9</accession>
<keyword evidence="11 14" id="KW-0408">Iron</keyword>
<reference evidence="17" key="1">
    <citation type="submission" date="2016-11" db="EMBL/GenBank/DDBJ databases">
        <authorList>
            <person name="Varghese N."/>
            <person name="Submissions S."/>
        </authorList>
    </citation>
    <scope>NUCLEOTIDE SEQUENCE [LARGE SCALE GENOMIC DNA]</scope>
    <source>
        <strain evidence="17">DSM 29440</strain>
    </source>
</reference>
<evidence type="ECO:0000256" key="10">
    <source>
        <dbReference type="ARBA" id="ARBA00023002"/>
    </source>
</evidence>
<feature type="binding site" description="axial binding residue" evidence="14">
    <location>
        <position position="95"/>
    </location>
    <ligand>
        <name>heme</name>
        <dbReference type="ChEBI" id="CHEBI:30413"/>
    </ligand>
    <ligandPart>
        <name>Fe</name>
        <dbReference type="ChEBI" id="CHEBI:18248"/>
    </ligandPart>
</feature>
<evidence type="ECO:0000256" key="13">
    <source>
        <dbReference type="ARBA" id="ARBA00048390"/>
    </source>
</evidence>
<evidence type="ECO:0000256" key="6">
    <source>
        <dbReference type="ARBA" id="ARBA00022617"/>
    </source>
</evidence>
<dbReference type="InterPro" id="IPR005265">
    <property type="entry name" value="HemJ-like"/>
</dbReference>
<sequence>MLSDFLAWFYPWTKTLHILAVISWMAGIFYLPRLFVHHAEKGIENAHSDEMLRMMEMKLLRLIMNPAMIATWIFGLMLAFTPGVVDWSAAWPYTKLAAILGLTWFHHWLGKRRKAFAAGTNTVSGRTYRMMNELPTLLLVVIVISIVVRPF</sequence>
<feature type="transmembrane region" description="Helical" evidence="14">
    <location>
        <begin position="12"/>
        <end position="31"/>
    </location>
</feature>
<organism evidence="16 17">
    <name type="scientific">Vannielia litorea</name>
    <dbReference type="NCBI Taxonomy" id="1217970"/>
    <lineage>
        <taxon>Bacteria</taxon>
        <taxon>Pseudomonadati</taxon>
        <taxon>Pseudomonadota</taxon>
        <taxon>Alphaproteobacteria</taxon>
        <taxon>Rhodobacterales</taxon>
        <taxon>Paracoccaceae</taxon>
        <taxon>Vannielia</taxon>
    </lineage>
</organism>
<evidence type="ECO:0000256" key="1">
    <source>
        <dbReference type="ARBA" id="ARBA00004651"/>
    </source>
</evidence>
<keyword evidence="17" id="KW-1185">Reference proteome</keyword>
<dbReference type="Proteomes" id="UP000184932">
    <property type="component" value="Unassembled WGS sequence"/>
</dbReference>
<evidence type="ECO:0000256" key="12">
    <source>
        <dbReference type="ARBA" id="ARBA00023136"/>
    </source>
</evidence>
<evidence type="ECO:0000256" key="14">
    <source>
        <dbReference type="HAMAP-Rule" id="MF_02239"/>
    </source>
</evidence>
<comment type="pathway">
    <text evidence="2 14 15">Porphyrin-containing compound metabolism; protoporphyrin-IX biosynthesis; protoporphyrin-IX from protoporphyrinogen-IX: step 1/1.</text>
</comment>
<keyword evidence="10 14" id="KW-0560">Oxidoreductase</keyword>
<dbReference type="Pfam" id="PF03653">
    <property type="entry name" value="UPF0093"/>
    <property type="match status" value="1"/>
</dbReference>
<dbReference type="OrthoDB" id="9800824at2"/>
<dbReference type="EMBL" id="FSRL01000001">
    <property type="protein sequence ID" value="SIO19991.1"/>
    <property type="molecule type" value="Genomic_DNA"/>
</dbReference>
<keyword evidence="12 14" id="KW-0472">Membrane</keyword>
<comment type="function">
    <text evidence="14 15">Catalyzes the oxidation of protoporphyrinogen IX to protoporphyrin IX.</text>
</comment>
<evidence type="ECO:0000256" key="7">
    <source>
        <dbReference type="ARBA" id="ARBA00022692"/>
    </source>
</evidence>
<dbReference type="RefSeq" id="WP_074257341.1">
    <property type="nucleotide sequence ID" value="NZ_FSRL01000001.1"/>
</dbReference>
<keyword evidence="5 14" id="KW-1003">Cell membrane</keyword>
<dbReference type="HAMAP" id="MF_02239">
    <property type="entry name" value="HemJ"/>
    <property type="match status" value="1"/>
</dbReference>
<comment type="catalytic activity">
    <reaction evidence="13 14 15">
        <text>protoporphyrinogen IX + 3 A = protoporphyrin IX + 3 AH2</text>
        <dbReference type="Rhea" id="RHEA:62000"/>
        <dbReference type="ChEBI" id="CHEBI:13193"/>
        <dbReference type="ChEBI" id="CHEBI:17499"/>
        <dbReference type="ChEBI" id="CHEBI:57306"/>
        <dbReference type="ChEBI" id="CHEBI:57307"/>
    </reaction>
</comment>
<evidence type="ECO:0000256" key="8">
    <source>
        <dbReference type="ARBA" id="ARBA00022723"/>
    </source>
</evidence>
<dbReference type="GO" id="GO:0046872">
    <property type="term" value="F:metal ion binding"/>
    <property type="evidence" value="ECO:0007669"/>
    <property type="project" value="UniProtKB-UniRule"/>
</dbReference>
<keyword evidence="7 14" id="KW-0812">Transmembrane</keyword>
<protein>
    <recommendedName>
        <fullName evidence="4 14">Protoporphyrinogen IX oxidase</fullName>
        <shortName evidence="14">PPO</shortName>
        <ecNumber evidence="14 15">1.3.99.-</ecNumber>
    </recommendedName>
</protein>
<keyword evidence="6 14" id="KW-0349">Heme</keyword>
<comment type="cofactor">
    <cofactor evidence="14 15">
        <name>heme b</name>
        <dbReference type="ChEBI" id="CHEBI:60344"/>
    </cofactor>
    <text evidence="14 15">Binds 1 heme b (iron(II)-protoporphyrin IX) group per subunit.</text>
</comment>
<name>A0A1N6HJL9_9RHOB</name>
<dbReference type="PIRSF" id="PIRSF004638">
    <property type="entry name" value="UCP004638"/>
    <property type="match status" value="1"/>
</dbReference>
<proteinExistence type="inferred from homology"/>
<dbReference type="UniPathway" id="UPA00251">
    <property type="reaction ID" value="UER00324"/>
</dbReference>
<evidence type="ECO:0000256" key="5">
    <source>
        <dbReference type="ARBA" id="ARBA00022475"/>
    </source>
</evidence>